<keyword evidence="9" id="KW-1185">Reference proteome</keyword>
<feature type="compositionally biased region" description="Pro residues" evidence="6">
    <location>
        <begin position="27"/>
        <end position="55"/>
    </location>
</feature>
<evidence type="ECO:0000313" key="8">
    <source>
        <dbReference type="EMBL" id="CAZ81106.1"/>
    </source>
</evidence>
<feature type="compositionally biased region" description="Low complexity" evidence="6">
    <location>
        <begin position="56"/>
        <end position="66"/>
    </location>
</feature>
<protein>
    <submittedName>
        <fullName evidence="8">(Perigord truffle) hypothetical protein</fullName>
    </submittedName>
</protein>
<dbReference type="eggNOG" id="ENOG502R6FX">
    <property type="taxonomic scope" value="Eukaryota"/>
</dbReference>
<dbReference type="GeneID" id="9182857"/>
<evidence type="ECO:0000256" key="4">
    <source>
        <dbReference type="ARBA" id="ARBA00022833"/>
    </source>
</evidence>
<evidence type="ECO:0000256" key="3">
    <source>
        <dbReference type="ARBA" id="ARBA00022723"/>
    </source>
</evidence>
<evidence type="ECO:0000256" key="2">
    <source>
        <dbReference type="ARBA" id="ARBA00005975"/>
    </source>
</evidence>
<keyword evidence="5" id="KW-0472">Membrane</keyword>
<dbReference type="RefSeq" id="XP_002836915.1">
    <property type="nucleotide sequence ID" value="XM_002836869.1"/>
</dbReference>
<dbReference type="STRING" id="656061.D5G9B3"/>
<comment type="subcellular location">
    <subcellularLocation>
        <location evidence="1">Membrane</location>
        <topology evidence="1">Peripheral membrane protein</topology>
    </subcellularLocation>
</comment>
<dbReference type="Pfam" id="PF10601">
    <property type="entry name" value="zf-LITAF-like"/>
    <property type="match status" value="1"/>
</dbReference>
<keyword evidence="3" id="KW-0479">Metal-binding</keyword>
<organism evidence="8 9">
    <name type="scientific">Tuber melanosporum (strain Mel28)</name>
    <name type="common">Perigord black truffle</name>
    <dbReference type="NCBI Taxonomy" id="656061"/>
    <lineage>
        <taxon>Eukaryota</taxon>
        <taxon>Fungi</taxon>
        <taxon>Dikarya</taxon>
        <taxon>Ascomycota</taxon>
        <taxon>Pezizomycotina</taxon>
        <taxon>Pezizomycetes</taxon>
        <taxon>Pezizales</taxon>
        <taxon>Tuberaceae</taxon>
        <taxon>Tuber</taxon>
    </lineage>
</organism>
<evidence type="ECO:0000259" key="7">
    <source>
        <dbReference type="PROSITE" id="PS51837"/>
    </source>
</evidence>
<dbReference type="AlphaFoldDB" id="D5G9B3"/>
<dbReference type="KEGG" id="tml:GSTUM_00003239001"/>
<gene>
    <name evidence="8" type="ORF">GSTUM_00003239001</name>
</gene>
<dbReference type="SMART" id="SM00714">
    <property type="entry name" value="LITAF"/>
    <property type="match status" value="1"/>
</dbReference>
<keyword evidence="4" id="KW-0862">Zinc</keyword>
<dbReference type="Proteomes" id="UP000006911">
    <property type="component" value="Unassembled WGS sequence"/>
</dbReference>
<dbReference type="PANTHER" id="PTHR23292:SF6">
    <property type="entry name" value="FI16602P1-RELATED"/>
    <property type="match status" value="1"/>
</dbReference>
<sequence>MGITKMGITKMASDLPPPASGEIQPDPKYPPPKGTAPPEEPPIASEPPKPQPQQPQQPQQHQPQAPVTGGAPGLYINTVPLQSLTRSPAPVQCPVCNARGLTVVTYEIGNTTHLAALLLCFVTSLGCIPYMFNAFKDVAHSCASCRTMLAVWHRSGSPGAVEVLVHPMASVQQVPVKGGVK</sequence>
<accession>D5G9B3</accession>
<comment type="similarity">
    <text evidence="2">Belongs to the CDIP1/LITAF family.</text>
</comment>
<reference evidence="8 9" key="1">
    <citation type="journal article" date="2010" name="Nature">
        <title>Perigord black truffle genome uncovers evolutionary origins and mechanisms of symbiosis.</title>
        <authorList>
            <person name="Martin F."/>
            <person name="Kohler A."/>
            <person name="Murat C."/>
            <person name="Balestrini R."/>
            <person name="Coutinho P.M."/>
            <person name="Jaillon O."/>
            <person name="Montanini B."/>
            <person name="Morin E."/>
            <person name="Noel B."/>
            <person name="Percudani R."/>
            <person name="Porcel B."/>
            <person name="Rubini A."/>
            <person name="Amicucci A."/>
            <person name="Amselem J."/>
            <person name="Anthouard V."/>
            <person name="Arcioni S."/>
            <person name="Artiguenave F."/>
            <person name="Aury J.M."/>
            <person name="Ballario P."/>
            <person name="Bolchi A."/>
            <person name="Brenna A."/>
            <person name="Brun A."/>
            <person name="Buee M."/>
            <person name="Cantarel B."/>
            <person name="Chevalier G."/>
            <person name="Couloux A."/>
            <person name="Da Silva C."/>
            <person name="Denoeud F."/>
            <person name="Duplessis S."/>
            <person name="Ghignone S."/>
            <person name="Hilselberger B."/>
            <person name="Iotti M."/>
            <person name="Marcais B."/>
            <person name="Mello A."/>
            <person name="Miranda M."/>
            <person name="Pacioni G."/>
            <person name="Quesneville H."/>
            <person name="Riccioni C."/>
            <person name="Ruotolo R."/>
            <person name="Splivallo R."/>
            <person name="Stocchi V."/>
            <person name="Tisserant E."/>
            <person name="Viscomi A.R."/>
            <person name="Zambonelli A."/>
            <person name="Zampieri E."/>
            <person name="Henrissat B."/>
            <person name="Lebrun M.H."/>
            <person name="Paolocci F."/>
            <person name="Bonfante P."/>
            <person name="Ottonello S."/>
            <person name="Wincker P."/>
        </authorList>
    </citation>
    <scope>NUCLEOTIDE SEQUENCE [LARGE SCALE GENOMIC DNA]</scope>
    <source>
        <strain evidence="8 9">Mel28</strain>
    </source>
</reference>
<dbReference type="GO" id="GO:0008270">
    <property type="term" value="F:zinc ion binding"/>
    <property type="evidence" value="ECO:0007669"/>
    <property type="project" value="TreeGrafter"/>
</dbReference>
<dbReference type="EMBL" id="FN430057">
    <property type="protein sequence ID" value="CAZ81106.1"/>
    <property type="molecule type" value="Genomic_DNA"/>
</dbReference>
<evidence type="ECO:0000256" key="6">
    <source>
        <dbReference type="SAM" id="MobiDB-lite"/>
    </source>
</evidence>
<dbReference type="InterPro" id="IPR037519">
    <property type="entry name" value="LITAF_fam"/>
</dbReference>
<dbReference type="OMA" id="HAWAFGL"/>
<name>D5G9B3_TUBMM</name>
<dbReference type="HOGENOM" id="CLU_1490056_0_0_1"/>
<dbReference type="InParanoid" id="D5G9B3"/>
<proteinExistence type="inferred from homology"/>
<evidence type="ECO:0000256" key="1">
    <source>
        <dbReference type="ARBA" id="ARBA00004170"/>
    </source>
</evidence>
<dbReference type="InterPro" id="IPR006629">
    <property type="entry name" value="LITAF"/>
</dbReference>
<dbReference type="GO" id="GO:0016020">
    <property type="term" value="C:membrane"/>
    <property type="evidence" value="ECO:0007669"/>
    <property type="project" value="UniProtKB-SubCell"/>
</dbReference>
<feature type="domain" description="LITAF" evidence="7">
    <location>
        <begin position="73"/>
        <end position="154"/>
    </location>
</feature>
<evidence type="ECO:0000256" key="5">
    <source>
        <dbReference type="ARBA" id="ARBA00023136"/>
    </source>
</evidence>
<dbReference type="PROSITE" id="PS51837">
    <property type="entry name" value="LITAF"/>
    <property type="match status" value="1"/>
</dbReference>
<evidence type="ECO:0000313" key="9">
    <source>
        <dbReference type="Proteomes" id="UP000006911"/>
    </source>
</evidence>
<feature type="region of interest" description="Disordered" evidence="6">
    <location>
        <begin position="1"/>
        <end position="72"/>
    </location>
</feature>
<dbReference type="PANTHER" id="PTHR23292">
    <property type="entry name" value="LIPOPOLYSACCHARIDE-INDUCED TUMOR NECROSIS FACTOR-ALPHA FACTOR"/>
    <property type="match status" value="1"/>
</dbReference>